<dbReference type="Pfam" id="PF04480">
    <property type="entry name" value="DUF559"/>
    <property type="match status" value="1"/>
</dbReference>
<evidence type="ECO:0000259" key="1">
    <source>
        <dbReference type="Pfam" id="PF04480"/>
    </source>
</evidence>
<keyword evidence="3" id="KW-1185">Reference proteome</keyword>
<dbReference type="Proteomes" id="UP000192359">
    <property type="component" value="Unassembled WGS sequence"/>
</dbReference>
<comment type="caution">
    <text evidence="2">The sequence shown here is derived from an EMBL/GenBank/DDBJ whole genome shotgun (WGS) entry which is preliminary data.</text>
</comment>
<dbReference type="InterPro" id="IPR011335">
    <property type="entry name" value="Restrct_endonuc-II-like"/>
</dbReference>
<organism evidence="2 3">
    <name type="scientific">Rothia nasimurium</name>
    <dbReference type="NCBI Taxonomy" id="85336"/>
    <lineage>
        <taxon>Bacteria</taxon>
        <taxon>Bacillati</taxon>
        <taxon>Actinomycetota</taxon>
        <taxon>Actinomycetes</taxon>
        <taxon>Micrococcales</taxon>
        <taxon>Micrococcaceae</taxon>
        <taxon>Rothia</taxon>
    </lineage>
</organism>
<dbReference type="AlphaFoldDB" id="A0A1Y1RNJ9"/>
<name>A0A1Y1RNJ9_9MICC</name>
<dbReference type="RefSeq" id="WP_083092008.1">
    <property type="nucleotide sequence ID" value="NZ_LXWF01000040.1"/>
</dbReference>
<dbReference type="OrthoDB" id="5517693at2"/>
<dbReference type="Gene3D" id="3.40.960.10">
    <property type="entry name" value="VSR Endonuclease"/>
    <property type="match status" value="1"/>
</dbReference>
<protein>
    <recommendedName>
        <fullName evidence="1">DUF559 domain-containing protein</fullName>
    </recommendedName>
</protein>
<gene>
    <name evidence="2" type="ORF">A7979_03680</name>
</gene>
<dbReference type="InterPro" id="IPR007569">
    <property type="entry name" value="DUF559"/>
</dbReference>
<sequence length="307" mass="34827">MHDRIERIAAKVKTSQQLNLEGFSKNLIGAMCRRGELIRLTRGVYISASEGRQLTPEERCIAVTVALAMSHRQAVLSHASAALMWGAPLLGLPPKVELSLPRSNHRHHSQVKYHSCRSEVCASAYLIGGFSVTDPLTTILDCARTLPVVQALAITDYFLHRAHVNYQDVHTQLKSTSGYGTNSFSLIAESMSVLTESPLESLAMLRIVQYNLERPRQQLEIRTHNGRVHRADFAWESLKLLLEVDGLHKYYGAYRPTEEQLRRDALRQRSLELTGWTVVRATWDDLMNKPQVVLHRLMRSGVKRLER</sequence>
<reference evidence="2 3" key="1">
    <citation type="submission" date="2016-05" db="EMBL/GenBank/DDBJ databases">
        <title>Draft genome sequence of a porcine commensal Rothia nasimurium.</title>
        <authorList>
            <person name="Gaiser R.A."/>
            <person name="Van Baarlen P."/>
            <person name="Wells J.M."/>
        </authorList>
    </citation>
    <scope>NUCLEOTIDE SEQUENCE [LARGE SCALE GENOMIC DNA]</scope>
    <source>
        <strain evidence="2 3">PT-32</strain>
    </source>
</reference>
<dbReference type="EMBL" id="LXWF01000040">
    <property type="protein sequence ID" value="ORC16434.1"/>
    <property type="molecule type" value="Genomic_DNA"/>
</dbReference>
<evidence type="ECO:0000313" key="3">
    <source>
        <dbReference type="Proteomes" id="UP000192359"/>
    </source>
</evidence>
<dbReference type="SUPFAM" id="SSF52980">
    <property type="entry name" value="Restriction endonuclease-like"/>
    <property type="match status" value="1"/>
</dbReference>
<accession>A0A1Y1RNJ9</accession>
<feature type="domain" description="DUF559" evidence="1">
    <location>
        <begin position="231"/>
        <end position="298"/>
    </location>
</feature>
<proteinExistence type="predicted"/>
<evidence type="ECO:0000313" key="2">
    <source>
        <dbReference type="EMBL" id="ORC16434.1"/>
    </source>
</evidence>